<dbReference type="AlphaFoldDB" id="A0A5P1EQY8"/>
<dbReference type="Proteomes" id="UP000243459">
    <property type="component" value="Chromosome 6"/>
</dbReference>
<evidence type="ECO:0000313" key="3">
    <source>
        <dbReference type="Proteomes" id="UP000243459"/>
    </source>
</evidence>
<gene>
    <name evidence="2" type="ORF">A4U43_C06F14230</name>
</gene>
<protein>
    <submittedName>
        <fullName evidence="2">Uncharacterized protein</fullName>
    </submittedName>
</protein>
<feature type="compositionally biased region" description="Gly residues" evidence="1">
    <location>
        <begin position="1"/>
        <end position="15"/>
    </location>
</feature>
<dbReference type="EMBL" id="CM007386">
    <property type="protein sequence ID" value="ONK66981.1"/>
    <property type="molecule type" value="Genomic_DNA"/>
</dbReference>
<reference evidence="3" key="1">
    <citation type="journal article" date="2017" name="Nat. Commun.">
        <title>The asparagus genome sheds light on the origin and evolution of a young Y chromosome.</title>
        <authorList>
            <person name="Harkess A."/>
            <person name="Zhou J."/>
            <person name="Xu C."/>
            <person name="Bowers J.E."/>
            <person name="Van der Hulst R."/>
            <person name="Ayyampalayam S."/>
            <person name="Mercati F."/>
            <person name="Riccardi P."/>
            <person name="McKain M.R."/>
            <person name="Kakrana A."/>
            <person name="Tang H."/>
            <person name="Ray J."/>
            <person name="Groenendijk J."/>
            <person name="Arikit S."/>
            <person name="Mathioni S.M."/>
            <person name="Nakano M."/>
            <person name="Shan H."/>
            <person name="Telgmann-Rauber A."/>
            <person name="Kanno A."/>
            <person name="Yue Z."/>
            <person name="Chen H."/>
            <person name="Li W."/>
            <person name="Chen Y."/>
            <person name="Xu X."/>
            <person name="Zhang Y."/>
            <person name="Luo S."/>
            <person name="Chen H."/>
            <person name="Gao J."/>
            <person name="Mao Z."/>
            <person name="Pires J.C."/>
            <person name="Luo M."/>
            <person name="Kudrna D."/>
            <person name="Wing R.A."/>
            <person name="Meyers B.C."/>
            <person name="Yi K."/>
            <person name="Kong H."/>
            <person name="Lavrijsen P."/>
            <person name="Sunseri F."/>
            <person name="Falavigna A."/>
            <person name="Ye Y."/>
            <person name="Leebens-Mack J.H."/>
            <person name="Chen G."/>
        </authorList>
    </citation>
    <scope>NUCLEOTIDE SEQUENCE [LARGE SCALE GENOMIC DNA]</scope>
    <source>
        <strain evidence="3">cv. DH0086</strain>
    </source>
</reference>
<sequence>MEGASFGGGQRGTVGPGAEVPSEEAVMRWASPRDGGAVMGEEWPHEDGNGVRVWIEGQKTMRHRRAGVERGREREGKGAVMSTIISEQEGSSSTTVYEVIEEEEPNVDDWDADSNGSMTMKLPDEDELDDEKCLLRR</sequence>
<proteinExistence type="predicted"/>
<keyword evidence="3" id="KW-1185">Reference proteome</keyword>
<feature type="region of interest" description="Disordered" evidence="1">
    <location>
        <begin position="103"/>
        <end position="137"/>
    </location>
</feature>
<accession>A0A5P1EQY8</accession>
<name>A0A5P1EQY8_ASPOF</name>
<feature type="region of interest" description="Disordered" evidence="1">
    <location>
        <begin position="1"/>
        <end position="25"/>
    </location>
</feature>
<feature type="compositionally biased region" description="Acidic residues" evidence="1">
    <location>
        <begin position="103"/>
        <end position="112"/>
    </location>
</feature>
<dbReference type="Gramene" id="ONK66981">
    <property type="protein sequence ID" value="ONK66981"/>
    <property type="gene ID" value="A4U43_C06F14230"/>
</dbReference>
<evidence type="ECO:0000256" key="1">
    <source>
        <dbReference type="SAM" id="MobiDB-lite"/>
    </source>
</evidence>
<organism evidence="2 3">
    <name type="scientific">Asparagus officinalis</name>
    <name type="common">Garden asparagus</name>
    <dbReference type="NCBI Taxonomy" id="4686"/>
    <lineage>
        <taxon>Eukaryota</taxon>
        <taxon>Viridiplantae</taxon>
        <taxon>Streptophyta</taxon>
        <taxon>Embryophyta</taxon>
        <taxon>Tracheophyta</taxon>
        <taxon>Spermatophyta</taxon>
        <taxon>Magnoliopsida</taxon>
        <taxon>Liliopsida</taxon>
        <taxon>Asparagales</taxon>
        <taxon>Asparagaceae</taxon>
        <taxon>Asparagoideae</taxon>
        <taxon>Asparagus</taxon>
    </lineage>
</organism>
<evidence type="ECO:0000313" key="2">
    <source>
        <dbReference type="EMBL" id="ONK66981.1"/>
    </source>
</evidence>